<evidence type="ECO:0000256" key="1">
    <source>
        <dbReference type="ARBA" id="ARBA00023242"/>
    </source>
</evidence>
<sequence>MNEFFESDNKSTVTKPSCVNNALRFTAAGDRDHFIISTSPTKPDPETRRRIRSHVMRGKNAGKFRNPKNWTSRPLDPSSNSEPQRWTLVTPSRVFSELLGYGFGGDVHMKPYMRLLIYRAFTIVKPVTYGLQEITSVNPNEDKLFCFANLIHYPGILHSILFTAQAFHDVATGRPYGTVALHHLAKALRLLQESLNDRKKAVDISTMAVVTSLAMAAAITGDLETAAKHMDGLKKIVELRGGLQSLAMASMIEHKARSIDIALAVGLGHDLRFTQDDELSWSPQIARGRRAARRFSELDAALLQFGESRVMTMRLDPRLLNVWADLREFSELANSVTSRRGPKVPAKTASLLEQSVPHRLLRLGIFHEFLRICMLAYVKMLLIRLKGIGKKMVFLSEWLKRVLTRFRTNINHQLLLGGDPAAAVKLLLWGAFIAGVAIFDDSEEIWLNDLLQHSLAVLELRTWDDTRAVLKEFLWIDAVFDEPGRQLFQRLRPQITCN</sequence>
<feature type="compositionally biased region" description="Polar residues" evidence="2">
    <location>
        <begin position="68"/>
        <end position="83"/>
    </location>
</feature>
<protein>
    <submittedName>
        <fullName evidence="3">Uncharacterized protein</fullName>
    </submittedName>
</protein>
<dbReference type="PANTHER" id="PTHR37540">
    <property type="entry name" value="TRANSCRIPTION FACTOR (ACR-2), PUTATIVE-RELATED-RELATED"/>
    <property type="match status" value="1"/>
</dbReference>
<evidence type="ECO:0000256" key="2">
    <source>
        <dbReference type="SAM" id="MobiDB-lite"/>
    </source>
</evidence>
<evidence type="ECO:0000313" key="3">
    <source>
        <dbReference type="EMBL" id="KAK4244159.1"/>
    </source>
</evidence>
<dbReference type="Proteomes" id="UP001303647">
    <property type="component" value="Unassembled WGS sequence"/>
</dbReference>
<dbReference type="InterPro" id="IPR021858">
    <property type="entry name" value="Fun_TF"/>
</dbReference>
<proteinExistence type="predicted"/>
<feature type="region of interest" description="Disordered" evidence="2">
    <location>
        <begin position="56"/>
        <end position="83"/>
    </location>
</feature>
<dbReference type="EMBL" id="MU857754">
    <property type="protein sequence ID" value="KAK4244159.1"/>
    <property type="molecule type" value="Genomic_DNA"/>
</dbReference>
<dbReference type="Pfam" id="PF11951">
    <property type="entry name" value="Fungal_trans_2"/>
    <property type="match status" value="1"/>
</dbReference>
<reference evidence="3" key="2">
    <citation type="submission" date="2023-05" db="EMBL/GenBank/DDBJ databases">
        <authorList>
            <consortium name="Lawrence Berkeley National Laboratory"/>
            <person name="Steindorff A."/>
            <person name="Hensen N."/>
            <person name="Bonometti L."/>
            <person name="Westerberg I."/>
            <person name="Brannstrom I.O."/>
            <person name="Guillou S."/>
            <person name="Cros-Aarteil S."/>
            <person name="Calhoun S."/>
            <person name="Haridas S."/>
            <person name="Kuo A."/>
            <person name="Mondo S."/>
            <person name="Pangilinan J."/>
            <person name="Riley R."/>
            <person name="Labutti K."/>
            <person name="Andreopoulos B."/>
            <person name="Lipzen A."/>
            <person name="Chen C."/>
            <person name="Yanf M."/>
            <person name="Daum C."/>
            <person name="Ng V."/>
            <person name="Clum A."/>
            <person name="Ohm R."/>
            <person name="Martin F."/>
            <person name="Silar P."/>
            <person name="Natvig D."/>
            <person name="Lalanne C."/>
            <person name="Gautier V."/>
            <person name="Ament-Velasquez S.L."/>
            <person name="Kruys A."/>
            <person name="Hutchinson M.I."/>
            <person name="Powell A.J."/>
            <person name="Barry K."/>
            <person name="Miller A.N."/>
            <person name="Grigoriev I.V."/>
            <person name="Debuchy R."/>
            <person name="Gladieux P."/>
            <person name="Thoren M.H."/>
            <person name="Johannesson H."/>
        </authorList>
    </citation>
    <scope>NUCLEOTIDE SEQUENCE</scope>
    <source>
        <strain evidence="3">CBS 359.72</strain>
    </source>
</reference>
<keyword evidence="4" id="KW-1185">Reference proteome</keyword>
<comment type="caution">
    <text evidence="3">The sequence shown here is derived from an EMBL/GenBank/DDBJ whole genome shotgun (WGS) entry which is preliminary data.</text>
</comment>
<keyword evidence="1" id="KW-0539">Nucleus</keyword>
<reference evidence="3" key="1">
    <citation type="journal article" date="2023" name="Mol. Phylogenet. Evol.">
        <title>Genome-scale phylogeny and comparative genomics of the fungal order Sordariales.</title>
        <authorList>
            <person name="Hensen N."/>
            <person name="Bonometti L."/>
            <person name="Westerberg I."/>
            <person name="Brannstrom I.O."/>
            <person name="Guillou S."/>
            <person name="Cros-Aarteil S."/>
            <person name="Calhoun S."/>
            <person name="Haridas S."/>
            <person name="Kuo A."/>
            <person name="Mondo S."/>
            <person name="Pangilinan J."/>
            <person name="Riley R."/>
            <person name="LaButti K."/>
            <person name="Andreopoulos B."/>
            <person name="Lipzen A."/>
            <person name="Chen C."/>
            <person name="Yan M."/>
            <person name="Daum C."/>
            <person name="Ng V."/>
            <person name="Clum A."/>
            <person name="Steindorff A."/>
            <person name="Ohm R.A."/>
            <person name="Martin F."/>
            <person name="Silar P."/>
            <person name="Natvig D.O."/>
            <person name="Lalanne C."/>
            <person name="Gautier V."/>
            <person name="Ament-Velasquez S.L."/>
            <person name="Kruys A."/>
            <person name="Hutchinson M.I."/>
            <person name="Powell A.J."/>
            <person name="Barry K."/>
            <person name="Miller A.N."/>
            <person name="Grigoriev I.V."/>
            <person name="Debuchy R."/>
            <person name="Gladieux P."/>
            <person name="Hiltunen Thoren M."/>
            <person name="Johannesson H."/>
        </authorList>
    </citation>
    <scope>NUCLEOTIDE SEQUENCE</scope>
    <source>
        <strain evidence="3">CBS 359.72</strain>
    </source>
</reference>
<gene>
    <name evidence="3" type="ORF">C7999DRAFT_44144</name>
</gene>
<name>A0AAN7HLB6_9PEZI</name>
<evidence type="ECO:0000313" key="4">
    <source>
        <dbReference type="Proteomes" id="UP001303647"/>
    </source>
</evidence>
<accession>A0AAN7HLB6</accession>
<organism evidence="3 4">
    <name type="scientific">Corynascus novoguineensis</name>
    <dbReference type="NCBI Taxonomy" id="1126955"/>
    <lineage>
        <taxon>Eukaryota</taxon>
        <taxon>Fungi</taxon>
        <taxon>Dikarya</taxon>
        <taxon>Ascomycota</taxon>
        <taxon>Pezizomycotina</taxon>
        <taxon>Sordariomycetes</taxon>
        <taxon>Sordariomycetidae</taxon>
        <taxon>Sordariales</taxon>
        <taxon>Chaetomiaceae</taxon>
        <taxon>Corynascus</taxon>
    </lineage>
</organism>
<feature type="compositionally biased region" description="Basic residues" evidence="2">
    <location>
        <begin position="56"/>
        <end position="66"/>
    </location>
</feature>
<dbReference type="AlphaFoldDB" id="A0AAN7HLB6"/>